<feature type="compositionally biased region" description="Basic and acidic residues" evidence="1">
    <location>
        <begin position="8"/>
        <end position="17"/>
    </location>
</feature>
<dbReference type="PANTHER" id="PTHR44068:SF6">
    <property type="entry name" value="SAM-DEPENDENT METHYLTRANSFERASE ERG6_SMT-TYPE DOMAIN-CONTAINING PROTEIN"/>
    <property type="match status" value="1"/>
</dbReference>
<dbReference type="PANTHER" id="PTHR44068">
    <property type="entry name" value="ZGC:194242"/>
    <property type="match status" value="1"/>
</dbReference>
<dbReference type="RefSeq" id="WP_155074242.1">
    <property type="nucleotide sequence ID" value="NZ_WIXO01000002.1"/>
</dbReference>
<reference evidence="3 4" key="1">
    <citation type="submission" date="2019-11" db="EMBL/GenBank/DDBJ databases">
        <authorList>
            <person name="Yuan L."/>
        </authorList>
    </citation>
    <scope>NUCLEOTIDE SEQUENCE [LARGE SCALE GENOMIC DNA]</scope>
    <source>
        <strain evidence="3 4">TRM43335</strain>
    </source>
</reference>
<keyword evidence="3" id="KW-0808">Transferase</keyword>
<dbReference type="OrthoDB" id="9769602at2"/>
<dbReference type="InterPro" id="IPR050447">
    <property type="entry name" value="Erg6_SMT_methyltransf"/>
</dbReference>
<comment type="caution">
    <text evidence="3">The sequence shown here is derived from an EMBL/GenBank/DDBJ whole genome shotgun (WGS) entry which is preliminary data.</text>
</comment>
<organism evidence="3 4">
    <name type="scientific">Streptomyces taklimakanensis</name>
    <dbReference type="NCBI Taxonomy" id="2569853"/>
    <lineage>
        <taxon>Bacteria</taxon>
        <taxon>Bacillati</taxon>
        <taxon>Actinomycetota</taxon>
        <taxon>Actinomycetes</taxon>
        <taxon>Kitasatosporales</taxon>
        <taxon>Streptomycetaceae</taxon>
        <taxon>Streptomyces</taxon>
    </lineage>
</organism>
<evidence type="ECO:0000256" key="1">
    <source>
        <dbReference type="SAM" id="MobiDB-lite"/>
    </source>
</evidence>
<dbReference type="GO" id="GO:0032259">
    <property type="term" value="P:methylation"/>
    <property type="evidence" value="ECO:0007669"/>
    <property type="project" value="UniProtKB-KW"/>
</dbReference>
<dbReference type="CDD" id="cd02440">
    <property type="entry name" value="AdoMet_MTases"/>
    <property type="match status" value="1"/>
</dbReference>
<proteinExistence type="predicted"/>
<evidence type="ECO:0000313" key="4">
    <source>
        <dbReference type="Proteomes" id="UP000473014"/>
    </source>
</evidence>
<dbReference type="Proteomes" id="UP000473014">
    <property type="component" value="Unassembled WGS sequence"/>
</dbReference>
<keyword evidence="4" id="KW-1185">Reference proteome</keyword>
<name>A0A6G2BJY6_9ACTN</name>
<dbReference type="EMBL" id="WIXO01000002">
    <property type="protein sequence ID" value="MTE22524.1"/>
    <property type="molecule type" value="Genomic_DNA"/>
</dbReference>
<dbReference type="Gene3D" id="3.40.50.150">
    <property type="entry name" value="Vaccinia Virus protein VP39"/>
    <property type="match status" value="1"/>
</dbReference>
<sequence>MSTTTAEATREGERWDRSSPVSDVFNEGQAHLGYWYGPDDGTPMAEASRRLTRKVVDVLGVRADQHVLDAGCGPGGPALLVAEETGARVTGVTVSRFEAEAGAGKAAARGLSDRVRFEHGDYARLGHHADGSFDAVMAMESLQYAPDLPGALAELFRVLRPGGALTMTDYTLAPGVPPRERDALAEQLALPHLQPVEAWLDALRETGFAVEEYTQCGPRVFGMGPKYVEAAEHGRDRIGAAFGPEAVSGLKEAMGRFFATGGERIAYSVVTVRRPRAAGEGPGTGRE</sequence>
<dbReference type="SUPFAM" id="SSF53335">
    <property type="entry name" value="S-adenosyl-L-methionine-dependent methyltransferases"/>
    <property type="match status" value="1"/>
</dbReference>
<accession>A0A6G2BJY6</accession>
<keyword evidence="3" id="KW-0489">Methyltransferase</keyword>
<dbReference type="GO" id="GO:0003838">
    <property type="term" value="F:sterol 24-C-methyltransferase activity"/>
    <property type="evidence" value="ECO:0007669"/>
    <property type="project" value="TreeGrafter"/>
</dbReference>
<evidence type="ECO:0000259" key="2">
    <source>
        <dbReference type="Pfam" id="PF13649"/>
    </source>
</evidence>
<gene>
    <name evidence="3" type="ORF">F0L17_26195</name>
</gene>
<dbReference type="InterPro" id="IPR029063">
    <property type="entry name" value="SAM-dependent_MTases_sf"/>
</dbReference>
<feature type="region of interest" description="Disordered" evidence="1">
    <location>
        <begin position="1"/>
        <end position="22"/>
    </location>
</feature>
<dbReference type="AlphaFoldDB" id="A0A6G2BJY6"/>
<dbReference type="InterPro" id="IPR041698">
    <property type="entry name" value="Methyltransf_25"/>
</dbReference>
<dbReference type="GO" id="GO:0016126">
    <property type="term" value="P:sterol biosynthetic process"/>
    <property type="evidence" value="ECO:0007669"/>
    <property type="project" value="TreeGrafter"/>
</dbReference>
<feature type="domain" description="Methyltransferase" evidence="2">
    <location>
        <begin position="67"/>
        <end position="163"/>
    </location>
</feature>
<evidence type="ECO:0000313" key="3">
    <source>
        <dbReference type="EMBL" id="MTE22524.1"/>
    </source>
</evidence>
<dbReference type="Pfam" id="PF13649">
    <property type="entry name" value="Methyltransf_25"/>
    <property type="match status" value="1"/>
</dbReference>
<protein>
    <submittedName>
        <fullName evidence="3">Methyltransferase domain-containing protein</fullName>
    </submittedName>
</protein>